<gene>
    <name evidence="2" type="ORF">CR194_17210</name>
</gene>
<reference evidence="2 3" key="1">
    <citation type="submission" date="2017-10" db="EMBL/GenBank/DDBJ databases">
        <title>Bacillus sp. nov., a halophilic bacterium isolated from a Keqin Lake.</title>
        <authorList>
            <person name="Wang H."/>
        </authorList>
    </citation>
    <scope>NUCLEOTIDE SEQUENCE [LARGE SCALE GENOMIC DNA]</scope>
    <source>
        <strain evidence="2 3">KQ-12</strain>
    </source>
</reference>
<dbReference type="InterPro" id="IPR000182">
    <property type="entry name" value="GNAT_dom"/>
</dbReference>
<dbReference type="OrthoDB" id="9798081at2"/>
<dbReference type="SUPFAM" id="SSF55729">
    <property type="entry name" value="Acyl-CoA N-acyltransferases (Nat)"/>
    <property type="match status" value="1"/>
</dbReference>
<dbReference type="Pfam" id="PF13302">
    <property type="entry name" value="Acetyltransf_3"/>
    <property type="match status" value="1"/>
</dbReference>
<dbReference type="Gene3D" id="3.40.630.30">
    <property type="match status" value="1"/>
</dbReference>
<sequence>MSKKEKTFDLCAESDRLILRPLEEEDYKNWLTEFKARKPSHHRHDEGKRDMSICSENWFVNLVKKHQQLALTDESHIFAVFRKKDGKHLGMVDFSTLERNDFQWGRIGYMIHNQHWKNGYGHESVKLAVDLAFNELKFHRIEAHINTDNEASIRLAKSVGMSYECTRKGFIYEFGGWTDNLIYYMNSNTKESI</sequence>
<dbReference type="AlphaFoldDB" id="A0A323TA75"/>
<organism evidence="2 3">
    <name type="scientific">Salipaludibacillus keqinensis</name>
    <dbReference type="NCBI Taxonomy" id="2045207"/>
    <lineage>
        <taxon>Bacteria</taxon>
        <taxon>Bacillati</taxon>
        <taxon>Bacillota</taxon>
        <taxon>Bacilli</taxon>
        <taxon>Bacillales</taxon>
        <taxon>Bacillaceae</taxon>
    </lineage>
</organism>
<name>A0A323TA75_9BACI</name>
<feature type="domain" description="N-acetyltransferase" evidence="1">
    <location>
        <begin position="17"/>
        <end position="190"/>
    </location>
</feature>
<dbReference type="InterPro" id="IPR016181">
    <property type="entry name" value="Acyl_CoA_acyltransferase"/>
</dbReference>
<proteinExistence type="predicted"/>
<accession>A0A323TA75</accession>
<keyword evidence="3" id="KW-1185">Reference proteome</keyword>
<dbReference type="Proteomes" id="UP000248214">
    <property type="component" value="Unassembled WGS sequence"/>
</dbReference>
<dbReference type="PROSITE" id="PS51186">
    <property type="entry name" value="GNAT"/>
    <property type="match status" value="1"/>
</dbReference>
<keyword evidence="2" id="KW-0808">Transferase</keyword>
<evidence type="ECO:0000259" key="1">
    <source>
        <dbReference type="PROSITE" id="PS51186"/>
    </source>
</evidence>
<dbReference type="PANTHER" id="PTHR43792">
    <property type="entry name" value="GNAT FAMILY, PUTATIVE (AFU_ORTHOLOGUE AFUA_3G00765)-RELATED-RELATED"/>
    <property type="match status" value="1"/>
</dbReference>
<dbReference type="EMBL" id="PDOD01000005">
    <property type="protein sequence ID" value="PYZ91940.1"/>
    <property type="molecule type" value="Genomic_DNA"/>
</dbReference>
<evidence type="ECO:0000313" key="2">
    <source>
        <dbReference type="EMBL" id="PYZ91940.1"/>
    </source>
</evidence>
<dbReference type="InterPro" id="IPR051531">
    <property type="entry name" value="N-acetyltransferase"/>
</dbReference>
<protein>
    <submittedName>
        <fullName evidence="2">GNAT family N-acetyltransferase</fullName>
    </submittedName>
</protein>
<comment type="caution">
    <text evidence="2">The sequence shown here is derived from an EMBL/GenBank/DDBJ whole genome shotgun (WGS) entry which is preliminary data.</text>
</comment>
<evidence type="ECO:0000313" key="3">
    <source>
        <dbReference type="Proteomes" id="UP000248214"/>
    </source>
</evidence>
<dbReference type="GO" id="GO:0016747">
    <property type="term" value="F:acyltransferase activity, transferring groups other than amino-acyl groups"/>
    <property type="evidence" value="ECO:0007669"/>
    <property type="project" value="InterPro"/>
</dbReference>
<dbReference type="RefSeq" id="WP_110611358.1">
    <property type="nucleotide sequence ID" value="NZ_PDOD01000005.1"/>
</dbReference>